<dbReference type="RefSeq" id="WP_076723282.1">
    <property type="nucleotide sequence ID" value="NZ_MSCW01000003.1"/>
</dbReference>
<keyword evidence="2" id="KW-1185">Reference proteome</keyword>
<dbReference type="AlphaFoldDB" id="A0A1V2DVL3"/>
<comment type="caution">
    <text evidence="1">The sequence shown here is derived from an EMBL/GenBank/DDBJ whole genome shotgun (WGS) entry which is preliminary data.</text>
</comment>
<dbReference type="EMBL" id="MSCW01000003">
    <property type="protein sequence ID" value="ONF44732.1"/>
    <property type="molecule type" value="Genomic_DNA"/>
</dbReference>
<protein>
    <submittedName>
        <fullName evidence="1">Uncharacterized protein</fullName>
    </submittedName>
</protein>
<reference evidence="1 2" key="1">
    <citation type="submission" date="2016-12" db="EMBL/GenBank/DDBJ databases">
        <title>Marinobacter lutaoensis whole genome sequencing.</title>
        <authorList>
            <person name="Verma A."/>
            <person name="Krishnamurthi S."/>
        </authorList>
    </citation>
    <scope>NUCLEOTIDE SEQUENCE [LARGE SCALE GENOMIC DNA]</scope>
    <source>
        <strain evidence="1 2">T5054</strain>
    </source>
</reference>
<gene>
    <name evidence="1" type="ORF">BTO32_04600</name>
</gene>
<dbReference type="OrthoDB" id="6370347at2"/>
<proteinExistence type="predicted"/>
<dbReference type="STRING" id="135739.BTO32_04600"/>
<evidence type="ECO:0000313" key="2">
    <source>
        <dbReference type="Proteomes" id="UP000189339"/>
    </source>
</evidence>
<name>A0A1V2DVL3_9GAMM</name>
<sequence>MKAFIVAGILIFTLAAAPGWGQDRGPVADGAVAHKTEYTIDAIYPEDSRIVIDDGEYYVTGPVMINGQEIPAGGVLKVLRQGQKLFNIVAERQGQDEVLVLKGADIL</sequence>
<organism evidence="1 2">
    <name type="scientific">Marinobacter lutaoensis</name>
    <dbReference type="NCBI Taxonomy" id="135739"/>
    <lineage>
        <taxon>Bacteria</taxon>
        <taxon>Pseudomonadati</taxon>
        <taxon>Pseudomonadota</taxon>
        <taxon>Gammaproteobacteria</taxon>
        <taxon>Pseudomonadales</taxon>
        <taxon>Marinobacteraceae</taxon>
        <taxon>Marinobacter</taxon>
    </lineage>
</organism>
<evidence type="ECO:0000313" key="1">
    <source>
        <dbReference type="EMBL" id="ONF44732.1"/>
    </source>
</evidence>
<dbReference type="Proteomes" id="UP000189339">
    <property type="component" value="Unassembled WGS sequence"/>
</dbReference>
<accession>A0A1V2DVL3</accession>